<proteinExistence type="predicted"/>
<sequence length="170" mass="19720">MKKIIFGILILIISTSFIQLDDKKYTVYGTYTNVSGGTMKKEFSSNLEVLTLNKDNTFRFRLYLISNEIPQEIQYCDTTSGTFVFISDSVIELKSYGEKPQARWVGPNTCAYFANQKLYIIDTSTVTFNDDKDIDFDGYYNFSKIRFYSEIDIIKHKRKIKEGLIPSKNK</sequence>
<organism evidence="1">
    <name type="scientific">bioreactor metagenome</name>
    <dbReference type="NCBI Taxonomy" id="1076179"/>
    <lineage>
        <taxon>unclassified sequences</taxon>
        <taxon>metagenomes</taxon>
        <taxon>ecological metagenomes</taxon>
    </lineage>
</organism>
<comment type="caution">
    <text evidence="1">The sequence shown here is derived from an EMBL/GenBank/DDBJ whole genome shotgun (WGS) entry which is preliminary data.</text>
</comment>
<evidence type="ECO:0000313" key="1">
    <source>
        <dbReference type="EMBL" id="MPL99082.1"/>
    </source>
</evidence>
<name>A0A644W941_9ZZZZ</name>
<gene>
    <name evidence="1" type="ORF">SDC9_45297</name>
</gene>
<dbReference type="EMBL" id="VSSQ01000645">
    <property type="protein sequence ID" value="MPL99082.1"/>
    <property type="molecule type" value="Genomic_DNA"/>
</dbReference>
<dbReference type="AlphaFoldDB" id="A0A644W941"/>
<protein>
    <submittedName>
        <fullName evidence="1">Uncharacterized protein</fullName>
    </submittedName>
</protein>
<accession>A0A644W941</accession>
<reference evidence="1" key="1">
    <citation type="submission" date="2019-08" db="EMBL/GenBank/DDBJ databases">
        <authorList>
            <person name="Kucharzyk K."/>
            <person name="Murdoch R.W."/>
            <person name="Higgins S."/>
            <person name="Loffler F."/>
        </authorList>
    </citation>
    <scope>NUCLEOTIDE SEQUENCE</scope>
</reference>